<gene>
    <name evidence="2" type="ORF">SD77_1556</name>
</gene>
<reference evidence="2 3" key="1">
    <citation type="submission" date="2015-01" db="EMBL/GenBank/DDBJ databases">
        <title>Genome Assembly of Bacillus badius MTCC 1458.</title>
        <authorList>
            <person name="Verma A."/>
            <person name="Khatri I."/>
            <person name="Mual P."/>
            <person name="Subramanian S."/>
            <person name="Krishnamurthi S."/>
        </authorList>
    </citation>
    <scope>NUCLEOTIDE SEQUENCE [LARGE SCALE GENOMIC DNA]</scope>
    <source>
        <strain evidence="2 3">MTCC 1458</strain>
    </source>
</reference>
<keyword evidence="3" id="KW-1185">Reference proteome</keyword>
<dbReference type="EMBL" id="JXLP01000015">
    <property type="protein sequence ID" value="KIL77313.1"/>
    <property type="molecule type" value="Genomic_DNA"/>
</dbReference>
<accession>A0ABR5AT05</accession>
<proteinExistence type="predicted"/>
<dbReference type="Proteomes" id="UP000031982">
    <property type="component" value="Unassembled WGS sequence"/>
</dbReference>
<evidence type="ECO:0000313" key="3">
    <source>
        <dbReference type="Proteomes" id="UP000031982"/>
    </source>
</evidence>
<protein>
    <submittedName>
        <fullName evidence="2">Uncharacterized protein</fullName>
    </submittedName>
</protein>
<feature type="region of interest" description="Disordered" evidence="1">
    <location>
        <begin position="15"/>
        <end position="34"/>
    </location>
</feature>
<organism evidence="2 3">
    <name type="scientific">Bacillus badius</name>
    <dbReference type="NCBI Taxonomy" id="1455"/>
    <lineage>
        <taxon>Bacteria</taxon>
        <taxon>Bacillati</taxon>
        <taxon>Bacillota</taxon>
        <taxon>Bacilli</taxon>
        <taxon>Bacillales</taxon>
        <taxon>Bacillaceae</taxon>
        <taxon>Pseudobacillus</taxon>
    </lineage>
</organism>
<evidence type="ECO:0000313" key="2">
    <source>
        <dbReference type="EMBL" id="KIL77313.1"/>
    </source>
</evidence>
<sequence length="73" mass="7948">MGAVDFHSRLLRFPRGGGDEDAFEAHSHSTESNGNNCLVRKAEAAVDFSFIDDLAGSENGLNQQFGEVYLSIE</sequence>
<comment type="caution">
    <text evidence="2">The sequence shown here is derived from an EMBL/GenBank/DDBJ whole genome shotgun (WGS) entry which is preliminary data.</text>
</comment>
<evidence type="ECO:0000256" key="1">
    <source>
        <dbReference type="SAM" id="MobiDB-lite"/>
    </source>
</evidence>
<name>A0ABR5AT05_BACBA</name>